<evidence type="ECO:0000256" key="3">
    <source>
        <dbReference type="ARBA" id="ARBA00013109"/>
    </source>
</evidence>
<dbReference type="GO" id="GO:0006785">
    <property type="term" value="P:heme B biosynthetic process"/>
    <property type="evidence" value="ECO:0007669"/>
    <property type="project" value="UniProtKB-ARBA"/>
</dbReference>
<dbReference type="InterPro" id="IPR036108">
    <property type="entry name" value="4pyrrol_syn_uPrphyn_synt_sf"/>
</dbReference>
<evidence type="ECO:0000313" key="13">
    <source>
        <dbReference type="EMBL" id="RZF38056.1"/>
    </source>
</evidence>
<evidence type="ECO:0000256" key="7">
    <source>
        <dbReference type="ARBA" id="ARBA00031702"/>
    </source>
</evidence>
<sequence>MKSNVLIFKAAPEDSEKTKDIYQEQLEDNNFGVEIVNVIQFNYKNLDVLKTKLTRPNEYSGIVFGSPRCVKAVANAVDTLYKQWQSVPCFAVGEATSRLAKSLLGLNAQGAETGNGEALATVILKCDLKKPVLMPVGNLSRDTITNSLKSNGVAVDAVQVYETAPHSELRRTIEKLSIDRFNAMVFFSPSGVYSSLPIIRDLHPDLGSVKFVSIGPTTEKALLEHGLTVSATAAKPTPEALAEAVSSAFIK</sequence>
<dbReference type="EMBL" id="QKKF02022824">
    <property type="protein sequence ID" value="RZF38056.1"/>
    <property type="molecule type" value="Genomic_DNA"/>
</dbReference>
<comment type="pathway">
    <text evidence="1">Porphyrin-containing compound metabolism; protoporphyrin-IX biosynthesis; coproporphyrinogen-III from 5-aminolevulinate: step 3/4.</text>
</comment>
<dbReference type="InterPro" id="IPR003754">
    <property type="entry name" value="4pyrrol_synth_uPrphyn_synth"/>
</dbReference>
<dbReference type="PANTHER" id="PTHR12390:SF0">
    <property type="entry name" value="UROPORPHYRINOGEN-III SYNTHASE"/>
    <property type="match status" value="1"/>
</dbReference>
<evidence type="ECO:0000256" key="1">
    <source>
        <dbReference type="ARBA" id="ARBA00004772"/>
    </source>
</evidence>
<dbReference type="EC" id="4.2.1.75" evidence="3"/>
<dbReference type="GO" id="GO:0005829">
    <property type="term" value="C:cytosol"/>
    <property type="evidence" value="ECO:0007669"/>
    <property type="project" value="TreeGrafter"/>
</dbReference>
<evidence type="ECO:0000256" key="5">
    <source>
        <dbReference type="ARBA" id="ARBA00023239"/>
    </source>
</evidence>
<evidence type="ECO:0000256" key="10">
    <source>
        <dbReference type="ARBA" id="ARBA00048617"/>
    </source>
</evidence>
<comment type="catalytic activity">
    <reaction evidence="10">
        <text>hydroxymethylbilane = uroporphyrinogen III + H2O</text>
        <dbReference type="Rhea" id="RHEA:18965"/>
        <dbReference type="ChEBI" id="CHEBI:15377"/>
        <dbReference type="ChEBI" id="CHEBI:57308"/>
        <dbReference type="ChEBI" id="CHEBI:57845"/>
        <dbReference type="EC" id="4.2.1.75"/>
    </reaction>
</comment>
<dbReference type="GO" id="GO:0006782">
    <property type="term" value="P:protoporphyrinogen IX biosynthetic process"/>
    <property type="evidence" value="ECO:0007669"/>
    <property type="project" value="UniProtKB-UniPathway"/>
</dbReference>
<evidence type="ECO:0000256" key="11">
    <source>
        <dbReference type="ARBA" id="ARBA00060039"/>
    </source>
</evidence>
<evidence type="ECO:0000313" key="14">
    <source>
        <dbReference type="Proteomes" id="UP000291343"/>
    </source>
</evidence>
<comment type="similarity">
    <text evidence="2">Belongs to the uroporphyrinogen-III synthase family.</text>
</comment>
<dbReference type="GO" id="GO:0006780">
    <property type="term" value="P:uroporphyrinogen III biosynthetic process"/>
    <property type="evidence" value="ECO:0007669"/>
    <property type="project" value="InterPro"/>
</dbReference>
<dbReference type="InterPro" id="IPR039793">
    <property type="entry name" value="UROS/Hem4"/>
</dbReference>
<keyword evidence="6" id="KW-0627">Porphyrin biosynthesis</keyword>
<dbReference type="GO" id="GO:0004852">
    <property type="term" value="F:uroporphyrinogen-III synthase activity"/>
    <property type="evidence" value="ECO:0007669"/>
    <property type="project" value="UniProtKB-EC"/>
</dbReference>
<evidence type="ECO:0000256" key="9">
    <source>
        <dbReference type="ARBA" id="ARBA00040167"/>
    </source>
</evidence>
<feature type="domain" description="Tetrapyrrole biosynthesis uroporphyrinogen III synthase" evidence="12">
    <location>
        <begin position="22"/>
        <end position="242"/>
    </location>
</feature>
<dbReference type="AlphaFoldDB" id="A0A482WXK4"/>
<organism evidence="13 14">
    <name type="scientific">Laodelphax striatellus</name>
    <name type="common">Small brown planthopper</name>
    <name type="synonym">Delphax striatella</name>
    <dbReference type="NCBI Taxonomy" id="195883"/>
    <lineage>
        <taxon>Eukaryota</taxon>
        <taxon>Metazoa</taxon>
        <taxon>Ecdysozoa</taxon>
        <taxon>Arthropoda</taxon>
        <taxon>Hexapoda</taxon>
        <taxon>Insecta</taxon>
        <taxon>Pterygota</taxon>
        <taxon>Neoptera</taxon>
        <taxon>Paraneoptera</taxon>
        <taxon>Hemiptera</taxon>
        <taxon>Auchenorrhyncha</taxon>
        <taxon>Fulgoroidea</taxon>
        <taxon>Delphacidae</taxon>
        <taxon>Criomorphinae</taxon>
        <taxon>Laodelphax</taxon>
    </lineage>
</organism>
<comment type="function">
    <text evidence="11">Catalyzes cyclization of the linear tetrapyrrole, hydroxymethylbilane, to the macrocyclic uroporphyrinogen III, the branch point for the various sub-pathways leading to the wide diversity of porphyrins. Porphyrins act as cofactors for a multitude of enzymes that perform a variety of processes within the cell such as methionine synthesis (vitamin B12) or oxygen transport (heme).</text>
</comment>
<dbReference type="UniPathway" id="UPA00251">
    <property type="reaction ID" value="UER00320"/>
</dbReference>
<dbReference type="Pfam" id="PF02602">
    <property type="entry name" value="HEM4"/>
    <property type="match status" value="1"/>
</dbReference>
<dbReference type="OrthoDB" id="5595751at2759"/>
<evidence type="ECO:0000256" key="4">
    <source>
        <dbReference type="ARBA" id="ARBA00023133"/>
    </source>
</evidence>
<dbReference type="CDD" id="cd06578">
    <property type="entry name" value="HemD"/>
    <property type="match status" value="1"/>
</dbReference>
<reference evidence="13 14" key="1">
    <citation type="journal article" date="2017" name="Gigascience">
        <title>Genome sequence of the small brown planthopper, Laodelphax striatellus.</title>
        <authorList>
            <person name="Zhu J."/>
            <person name="Jiang F."/>
            <person name="Wang X."/>
            <person name="Yang P."/>
            <person name="Bao Y."/>
            <person name="Zhao W."/>
            <person name="Wang W."/>
            <person name="Lu H."/>
            <person name="Wang Q."/>
            <person name="Cui N."/>
            <person name="Li J."/>
            <person name="Chen X."/>
            <person name="Luo L."/>
            <person name="Yu J."/>
            <person name="Kang L."/>
            <person name="Cui F."/>
        </authorList>
    </citation>
    <scope>NUCLEOTIDE SEQUENCE [LARGE SCALE GENOMIC DNA]</scope>
    <source>
        <strain evidence="13">Lst14</strain>
    </source>
</reference>
<dbReference type="InParanoid" id="A0A482WXK4"/>
<dbReference type="SMR" id="A0A482WXK4"/>
<comment type="caution">
    <text evidence="13">The sequence shown here is derived from an EMBL/GenBank/DDBJ whole genome shotgun (WGS) entry which is preliminary data.</text>
</comment>
<dbReference type="Proteomes" id="UP000291343">
    <property type="component" value="Unassembled WGS sequence"/>
</dbReference>
<keyword evidence="14" id="KW-1185">Reference proteome</keyword>
<evidence type="ECO:0000256" key="2">
    <source>
        <dbReference type="ARBA" id="ARBA00008133"/>
    </source>
</evidence>
<evidence type="ECO:0000259" key="12">
    <source>
        <dbReference type="Pfam" id="PF02602"/>
    </source>
</evidence>
<keyword evidence="5" id="KW-0456">Lyase</keyword>
<dbReference type="Gene3D" id="3.40.50.10090">
    <property type="match status" value="2"/>
</dbReference>
<keyword evidence="4" id="KW-0350">Heme biosynthesis</keyword>
<proteinExistence type="inferred from homology"/>
<dbReference type="STRING" id="195883.A0A482WXK4"/>
<name>A0A482WXK4_LAOST</name>
<dbReference type="SUPFAM" id="SSF69618">
    <property type="entry name" value="HemD-like"/>
    <property type="match status" value="1"/>
</dbReference>
<dbReference type="PANTHER" id="PTHR12390">
    <property type="entry name" value="UROPORPHYRINOGEN III SYNTHASE"/>
    <property type="match status" value="1"/>
</dbReference>
<evidence type="ECO:0000256" key="8">
    <source>
        <dbReference type="ARBA" id="ARBA00032649"/>
    </source>
</evidence>
<dbReference type="FunCoup" id="A0A482WXK4">
    <property type="interactions" value="419"/>
</dbReference>
<evidence type="ECO:0000256" key="6">
    <source>
        <dbReference type="ARBA" id="ARBA00023244"/>
    </source>
</evidence>
<gene>
    <name evidence="13" type="ORF">LSTR_LSTR006455</name>
</gene>
<protein>
    <recommendedName>
        <fullName evidence="9">Uroporphyrinogen-III synthase</fullName>
        <ecNumber evidence="3">4.2.1.75</ecNumber>
    </recommendedName>
    <alternativeName>
        <fullName evidence="8">Hydroxymethylbilane hydrolyase [cyclizing]</fullName>
    </alternativeName>
    <alternativeName>
        <fullName evidence="7">Uroporphyrinogen-III cosynthase</fullName>
    </alternativeName>
</protein>
<accession>A0A482WXK4</accession>
<dbReference type="FunFam" id="3.40.50.10090:FF:000003">
    <property type="entry name" value="uroporphyrinogen-III synthase"/>
    <property type="match status" value="1"/>
</dbReference>